<evidence type="ECO:0000313" key="2">
    <source>
        <dbReference type="EMBL" id="GAA4712646.1"/>
    </source>
</evidence>
<dbReference type="EMBL" id="BAABIC010000035">
    <property type="protein sequence ID" value="GAA4712646.1"/>
    <property type="molecule type" value="Genomic_DNA"/>
</dbReference>
<proteinExistence type="predicted"/>
<dbReference type="Proteomes" id="UP001500325">
    <property type="component" value="Unassembled WGS sequence"/>
</dbReference>
<feature type="compositionally biased region" description="Low complexity" evidence="1">
    <location>
        <begin position="68"/>
        <end position="86"/>
    </location>
</feature>
<reference evidence="3" key="1">
    <citation type="journal article" date="2019" name="Int. J. Syst. Evol. Microbiol.">
        <title>The Global Catalogue of Microorganisms (GCM) 10K type strain sequencing project: providing services to taxonomists for standard genome sequencing and annotation.</title>
        <authorList>
            <consortium name="The Broad Institute Genomics Platform"/>
            <consortium name="The Broad Institute Genome Sequencing Center for Infectious Disease"/>
            <person name="Wu L."/>
            <person name="Ma J."/>
        </authorList>
    </citation>
    <scope>NUCLEOTIDE SEQUENCE [LARGE SCALE GENOMIC DNA]</scope>
    <source>
        <strain evidence="3">JCM 18055</strain>
    </source>
</reference>
<keyword evidence="3" id="KW-1185">Reference proteome</keyword>
<evidence type="ECO:0000313" key="3">
    <source>
        <dbReference type="Proteomes" id="UP001500325"/>
    </source>
</evidence>
<feature type="compositionally biased region" description="Basic and acidic residues" evidence="1">
    <location>
        <begin position="44"/>
        <end position="67"/>
    </location>
</feature>
<evidence type="ECO:0008006" key="4">
    <source>
        <dbReference type="Google" id="ProtNLM"/>
    </source>
</evidence>
<protein>
    <recommendedName>
        <fullName evidence="4">ATP-grasp domain-containing protein</fullName>
    </recommendedName>
</protein>
<name>A0ABP8XTK2_9PSEU</name>
<sequence length="266" mass="28121">MRPAARPADFVTFTTPRPTASIPLSIRSGWRFAGARLAGARFAGVREREDDVRERDEDARVRPDPADAHASPLAARPAVPRPAMSPTVVGEADDSGDRRTTGRAPSEAHSPTRRSRERDSRSRGVDRAPSLAQLDPVGAQLGTEALSSTSTSTYCEIAEQASGLRDPACPEPSTTRRTALSAADRTPVALDHDAALALLRSLRSWPLPAGHRGSAPRDVDAAAAAVVAVPRAIGHPDLAELEINPLIVGREGAVAVDVLVRHTEGT</sequence>
<feature type="region of interest" description="Disordered" evidence="1">
    <location>
        <begin position="41"/>
        <end position="139"/>
    </location>
</feature>
<gene>
    <name evidence="2" type="ORF">GCM10023215_64220</name>
</gene>
<comment type="caution">
    <text evidence="2">The sequence shown here is derived from an EMBL/GenBank/DDBJ whole genome shotgun (WGS) entry which is preliminary data.</text>
</comment>
<accession>A0ABP8XTK2</accession>
<dbReference type="Gene3D" id="3.30.470.20">
    <property type="entry name" value="ATP-grasp fold, B domain"/>
    <property type="match status" value="1"/>
</dbReference>
<feature type="compositionally biased region" description="Basic and acidic residues" evidence="1">
    <location>
        <begin position="114"/>
        <end position="126"/>
    </location>
</feature>
<organism evidence="2 3">
    <name type="scientific">Pseudonocardia yuanmonensis</name>
    <dbReference type="NCBI Taxonomy" id="1095914"/>
    <lineage>
        <taxon>Bacteria</taxon>
        <taxon>Bacillati</taxon>
        <taxon>Actinomycetota</taxon>
        <taxon>Actinomycetes</taxon>
        <taxon>Pseudonocardiales</taxon>
        <taxon>Pseudonocardiaceae</taxon>
        <taxon>Pseudonocardia</taxon>
    </lineage>
</organism>
<evidence type="ECO:0000256" key="1">
    <source>
        <dbReference type="SAM" id="MobiDB-lite"/>
    </source>
</evidence>
<dbReference type="Pfam" id="PF13549">
    <property type="entry name" value="ATP-grasp_5"/>
    <property type="match status" value="1"/>
</dbReference>